<name>A0ABP8J9B3_9MICO</name>
<evidence type="ECO:0000256" key="4">
    <source>
        <dbReference type="ARBA" id="ARBA00023002"/>
    </source>
</evidence>
<sequence>MLPGVTCTRLGADRCPGLLKPFVAQDGAIIRLRVPGGRVRVSTLADLLAIGADHGAPLLSVTSRTNLQVRGLPDPLPEDVMVRAEATGLLPSPSHERARNILAAPLAPDLQPLVAELDAALCADPFLADLPGRFLFAVTDATGAVLTEPVDAAYQALTPTSGVIRLAGLGMPCARDDAVAHLLDRARLFLTHREGPRVWNIRDLPADSPVFAGLEPMPVDPAPPLTPGPVGGDLVAGIPLAMLRATHLSALVAITDDVVITPWRSLVVPSGAEFAADLEEAGFTVTESDPWARLSACTGAPWCARTSSPTMDLALESAARLGPDGPRLHVVGCERACGAPTLDHVLVVDPHSVDDILSADGALAR</sequence>
<keyword evidence="9" id="KW-1185">Reference proteome</keyword>
<dbReference type="SUPFAM" id="SSF55124">
    <property type="entry name" value="Nitrite/Sulfite reductase N-terminal domain-like"/>
    <property type="match status" value="1"/>
</dbReference>
<evidence type="ECO:0000256" key="2">
    <source>
        <dbReference type="ARBA" id="ARBA00022617"/>
    </source>
</evidence>
<keyword evidence="6" id="KW-0411">Iron-sulfur</keyword>
<reference evidence="9" key="1">
    <citation type="journal article" date="2019" name="Int. J. Syst. Evol. Microbiol.">
        <title>The Global Catalogue of Microorganisms (GCM) 10K type strain sequencing project: providing services to taxonomists for standard genome sequencing and annotation.</title>
        <authorList>
            <consortium name="The Broad Institute Genomics Platform"/>
            <consortium name="The Broad Institute Genome Sequencing Center for Infectious Disease"/>
            <person name="Wu L."/>
            <person name="Ma J."/>
        </authorList>
    </citation>
    <scope>NUCLEOTIDE SEQUENCE [LARGE SCALE GENOMIC DNA]</scope>
    <source>
        <strain evidence="9">JCM 17738</strain>
    </source>
</reference>
<keyword evidence="4" id="KW-0560">Oxidoreductase</keyword>
<keyword evidence="2" id="KW-0349">Heme</keyword>
<dbReference type="Gene3D" id="3.90.480.20">
    <property type="match status" value="1"/>
</dbReference>
<evidence type="ECO:0000256" key="1">
    <source>
        <dbReference type="ARBA" id="ARBA00022485"/>
    </source>
</evidence>
<dbReference type="Pfam" id="PF03460">
    <property type="entry name" value="NIR_SIR_ferr"/>
    <property type="match status" value="1"/>
</dbReference>
<dbReference type="InterPro" id="IPR051329">
    <property type="entry name" value="NIR_SIR_4Fe-4S"/>
</dbReference>
<protein>
    <submittedName>
        <fullName evidence="8">Precorrin-3B synthase</fullName>
    </submittedName>
</protein>
<keyword evidence="1" id="KW-0004">4Fe-4S</keyword>
<evidence type="ECO:0000256" key="3">
    <source>
        <dbReference type="ARBA" id="ARBA00022723"/>
    </source>
</evidence>
<dbReference type="InterPro" id="IPR005117">
    <property type="entry name" value="NiRdtase/SiRdtase_haem-b_fer"/>
</dbReference>
<dbReference type="InterPro" id="IPR036136">
    <property type="entry name" value="Nit/Sulf_reduc_fer-like_dom_sf"/>
</dbReference>
<evidence type="ECO:0000256" key="5">
    <source>
        <dbReference type="ARBA" id="ARBA00023004"/>
    </source>
</evidence>
<dbReference type="InterPro" id="IPR045854">
    <property type="entry name" value="NO2/SO3_Rdtase_4Fe4S_sf"/>
</dbReference>
<evidence type="ECO:0000313" key="9">
    <source>
        <dbReference type="Proteomes" id="UP001500390"/>
    </source>
</evidence>
<gene>
    <name evidence="8" type="primary">cobG</name>
    <name evidence="8" type="ORF">GCM10023153_01340</name>
</gene>
<evidence type="ECO:0000313" key="8">
    <source>
        <dbReference type="EMBL" id="GAA4387180.1"/>
    </source>
</evidence>
<evidence type="ECO:0000259" key="7">
    <source>
        <dbReference type="Pfam" id="PF03460"/>
    </source>
</evidence>
<dbReference type="Proteomes" id="UP001500390">
    <property type="component" value="Unassembled WGS sequence"/>
</dbReference>
<organism evidence="8 9">
    <name type="scientific">Ornithinibacter aureus</name>
    <dbReference type="NCBI Taxonomy" id="622664"/>
    <lineage>
        <taxon>Bacteria</taxon>
        <taxon>Bacillati</taxon>
        <taxon>Actinomycetota</taxon>
        <taxon>Actinomycetes</taxon>
        <taxon>Micrococcales</taxon>
        <taxon>Intrasporangiaceae</taxon>
        <taxon>Ornithinibacter</taxon>
    </lineage>
</organism>
<proteinExistence type="predicted"/>
<evidence type="ECO:0000256" key="6">
    <source>
        <dbReference type="ARBA" id="ARBA00023014"/>
    </source>
</evidence>
<feature type="domain" description="Nitrite/Sulfite reductase ferredoxin-like" evidence="7">
    <location>
        <begin position="27"/>
        <end position="74"/>
    </location>
</feature>
<dbReference type="SUPFAM" id="SSF56014">
    <property type="entry name" value="Nitrite and sulphite reductase 4Fe-4S domain-like"/>
    <property type="match status" value="1"/>
</dbReference>
<dbReference type="PANTHER" id="PTHR32439">
    <property type="entry name" value="FERREDOXIN--NITRITE REDUCTASE, CHLOROPLASTIC"/>
    <property type="match status" value="1"/>
</dbReference>
<keyword evidence="5" id="KW-0408">Iron</keyword>
<dbReference type="EMBL" id="BAABFX010000007">
    <property type="protein sequence ID" value="GAA4387180.1"/>
    <property type="molecule type" value="Genomic_DNA"/>
</dbReference>
<accession>A0ABP8J9B3</accession>
<dbReference type="PANTHER" id="PTHR32439:SF9">
    <property type="entry name" value="BLR3264 PROTEIN"/>
    <property type="match status" value="1"/>
</dbReference>
<keyword evidence="3" id="KW-0479">Metal-binding</keyword>
<comment type="caution">
    <text evidence="8">The sequence shown here is derived from an EMBL/GenBank/DDBJ whole genome shotgun (WGS) entry which is preliminary data.</text>
</comment>